<reference evidence="10 11" key="1">
    <citation type="submission" date="2006-10" db="EMBL/GenBank/DDBJ databases">
        <title>Complete sequence of Syntrophobacter fumaroxidans MPOB.</title>
        <authorList>
            <consortium name="US DOE Joint Genome Institute"/>
            <person name="Copeland A."/>
            <person name="Lucas S."/>
            <person name="Lapidus A."/>
            <person name="Barry K."/>
            <person name="Detter J.C."/>
            <person name="Glavina del Rio T."/>
            <person name="Hammon N."/>
            <person name="Israni S."/>
            <person name="Pitluck S."/>
            <person name="Goltsman E.G."/>
            <person name="Martinez M."/>
            <person name="Schmutz J."/>
            <person name="Larimer F."/>
            <person name="Land M."/>
            <person name="Hauser L."/>
            <person name="Kyrpides N."/>
            <person name="Kim E."/>
            <person name="Boone D.R."/>
            <person name="Brockman F."/>
            <person name="Culley D."/>
            <person name="Ferry J."/>
            <person name="Gunsalus R."/>
            <person name="McInerney M.J."/>
            <person name="Morrison M."/>
            <person name="Plugge C."/>
            <person name="Rohlin L."/>
            <person name="Scholten J."/>
            <person name="Sieber J."/>
            <person name="Stams A.J.M."/>
            <person name="Worm P."/>
            <person name="Henstra A.M."/>
            <person name="Richardson P."/>
        </authorList>
    </citation>
    <scope>NUCLEOTIDE SEQUENCE [LARGE SCALE GENOMIC DNA]</scope>
    <source>
        <strain evidence="11">DSM 10017 / MPOB</strain>
    </source>
</reference>
<dbReference type="EMBL" id="CP000478">
    <property type="protein sequence ID" value="ABK16212.1"/>
    <property type="molecule type" value="Genomic_DNA"/>
</dbReference>
<gene>
    <name evidence="10" type="ordered locus">Sfum_0512</name>
</gene>
<evidence type="ECO:0000256" key="5">
    <source>
        <dbReference type="ARBA" id="ARBA00022692"/>
    </source>
</evidence>
<evidence type="ECO:0000256" key="9">
    <source>
        <dbReference type="SAM" id="Phobius"/>
    </source>
</evidence>
<dbReference type="HOGENOM" id="CLU_041737_1_2_7"/>
<evidence type="ECO:0000256" key="4">
    <source>
        <dbReference type="ARBA" id="ARBA00022519"/>
    </source>
</evidence>
<sequence>MNPDQSIHSNGPRPYMNPYLAGLILGAVLLAAFLVLGTGLGASGGIARVGAAAQGALMPQHVAGSPYFGAWGSNPLSYYLVFMFAGTLLGGLVSAVAARRVQPQLERGPTASPRRRILMALSGGVLAGFASRLASGCTSGQALTGGAMLATGSLLFLVSLFAAGYAAAWFARRQWS</sequence>
<comment type="similarity">
    <text evidence="8">Belongs to the TsuA/YedE (TC 9.B.102) family.</text>
</comment>
<name>A0LFL0_SYNFM</name>
<feature type="transmembrane region" description="Helical" evidence="9">
    <location>
        <begin position="147"/>
        <end position="171"/>
    </location>
</feature>
<keyword evidence="5 9" id="KW-0812">Transmembrane</keyword>
<evidence type="ECO:0000256" key="6">
    <source>
        <dbReference type="ARBA" id="ARBA00022989"/>
    </source>
</evidence>
<evidence type="ECO:0000256" key="2">
    <source>
        <dbReference type="ARBA" id="ARBA00022448"/>
    </source>
</evidence>
<accession>A0LFL0</accession>
<evidence type="ECO:0000313" key="11">
    <source>
        <dbReference type="Proteomes" id="UP000001784"/>
    </source>
</evidence>
<dbReference type="eggNOG" id="COG2391">
    <property type="taxonomic scope" value="Bacteria"/>
</dbReference>
<evidence type="ECO:0000313" key="10">
    <source>
        <dbReference type="EMBL" id="ABK16212.1"/>
    </source>
</evidence>
<dbReference type="Proteomes" id="UP000001784">
    <property type="component" value="Chromosome"/>
</dbReference>
<dbReference type="PANTHER" id="PTHR30574:SF1">
    <property type="entry name" value="SULPHUR TRANSPORT DOMAIN-CONTAINING PROTEIN"/>
    <property type="match status" value="1"/>
</dbReference>
<dbReference type="KEGG" id="sfu:Sfum_0512"/>
<dbReference type="RefSeq" id="WP_011697385.1">
    <property type="nucleotide sequence ID" value="NC_008554.1"/>
</dbReference>
<dbReference type="OrthoDB" id="9814020at2"/>
<evidence type="ECO:0000256" key="1">
    <source>
        <dbReference type="ARBA" id="ARBA00004429"/>
    </source>
</evidence>
<dbReference type="InParanoid" id="A0LFL0"/>
<protein>
    <submittedName>
        <fullName evidence="10">Uncharacterized protein</fullName>
    </submittedName>
</protein>
<keyword evidence="3" id="KW-1003">Cell membrane</keyword>
<keyword evidence="11" id="KW-1185">Reference proteome</keyword>
<dbReference type="PANTHER" id="PTHR30574">
    <property type="entry name" value="INNER MEMBRANE PROTEIN YEDE"/>
    <property type="match status" value="1"/>
</dbReference>
<evidence type="ECO:0000256" key="8">
    <source>
        <dbReference type="ARBA" id="ARBA00035655"/>
    </source>
</evidence>
<proteinExistence type="inferred from homology"/>
<keyword evidence="2" id="KW-0813">Transport</keyword>
<dbReference type="GO" id="GO:0005886">
    <property type="term" value="C:plasma membrane"/>
    <property type="evidence" value="ECO:0007669"/>
    <property type="project" value="UniProtKB-SubCell"/>
</dbReference>
<organism evidence="10 11">
    <name type="scientific">Syntrophobacter fumaroxidans (strain DSM 10017 / MPOB)</name>
    <dbReference type="NCBI Taxonomy" id="335543"/>
    <lineage>
        <taxon>Bacteria</taxon>
        <taxon>Pseudomonadati</taxon>
        <taxon>Thermodesulfobacteriota</taxon>
        <taxon>Syntrophobacteria</taxon>
        <taxon>Syntrophobacterales</taxon>
        <taxon>Syntrophobacteraceae</taxon>
        <taxon>Syntrophobacter</taxon>
    </lineage>
</organism>
<evidence type="ECO:0000256" key="3">
    <source>
        <dbReference type="ARBA" id="ARBA00022475"/>
    </source>
</evidence>
<dbReference type="AlphaFoldDB" id="A0LFL0"/>
<dbReference type="Pfam" id="PF04143">
    <property type="entry name" value="Sulf_transp"/>
    <property type="match status" value="1"/>
</dbReference>
<keyword evidence="7 9" id="KW-0472">Membrane</keyword>
<comment type="subcellular location">
    <subcellularLocation>
        <location evidence="1">Cell inner membrane</location>
        <topology evidence="1">Multi-pass membrane protein</topology>
    </subcellularLocation>
</comment>
<evidence type="ECO:0000256" key="7">
    <source>
        <dbReference type="ARBA" id="ARBA00023136"/>
    </source>
</evidence>
<feature type="transmembrane region" description="Helical" evidence="9">
    <location>
        <begin position="117"/>
        <end position="135"/>
    </location>
</feature>
<dbReference type="InterPro" id="IPR007272">
    <property type="entry name" value="Sulf_transp_TsuA/YedE"/>
</dbReference>
<dbReference type="STRING" id="335543.Sfum_0512"/>
<keyword evidence="6 9" id="KW-1133">Transmembrane helix</keyword>
<keyword evidence="4" id="KW-0997">Cell inner membrane</keyword>
<feature type="transmembrane region" description="Helical" evidence="9">
    <location>
        <begin position="76"/>
        <end position="97"/>
    </location>
</feature>